<gene>
    <name evidence="2" type="ORF">DEJ48_36830</name>
</gene>
<keyword evidence="1" id="KW-0812">Transmembrane</keyword>
<accession>A0A5P2CA73</accession>
<dbReference type="AlphaFoldDB" id="A0A5P2CA73"/>
<dbReference type="OrthoDB" id="4337605at2"/>
<dbReference type="Proteomes" id="UP000322927">
    <property type="component" value="Chromosome"/>
</dbReference>
<evidence type="ECO:0000256" key="1">
    <source>
        <dbReference type="SAM" id="Phobius"/>
    </source>
</evidence>
<organism evidence="2 3">
    <name type="scientific">Streptomyces venezuelae</name>
    <dbReference type="NCBI Taxonomy" id="54571"/>
    <lineage>
        <taxon>Bacteria</taxon>
        <taxon>Bacillati</taxon>
        <taxon>Actinomycetota</taxon>
        <taxon>Actinomycetes</taxon>
        <taxon>Kitasatosporales</taxon>
        <taxon>Streptomycetaceae</taxon>
        <taxon>Streptomyces</taxon>
    </lineage>
</organism>
<dbReference type="EMBL" id="CP029192">
    <property type="protein sequence ID" value="QES38251.1"/>
    <property type="molecule type" value="Genomic_DNA"/>
</dbReference>
<reference evidence="2 3" key="1">
    <citation type="submission" date="2018-05" db="EMBL/GenBank/DDBJ databases">
        <title>Streptomyces venezuelae.</title>
        <authorList>
            <person name="Kim W."/>
            <person name="Lee N."/>
            <person name="Cho B.-K."/>
        </authorList>
    </citation>
    <scope>NUCLEOTIDE SEQUENCE [LARGE SCALE GENOMIC DNA]</scope>
    <source>
        <strain evidence="2 3">ATCC 14584</strain>
    </source>
</reference>
<name>A0A5P2CA73_STRVZ</name>
<proteinExistence type="predicted"/>
<keyword evidence="1" id="KW-0472">Membrane</keyword>
<evidence type="ECO:0000313" key="3">
    <source>
        <dbReference type="Proteomes" id="UP000322927"/>
    </source>
</evidence>
<sequence length="321" mass="34861">MIAAVRSRAALRYRSHANEAIGQLRNDAEILGIGPVSLRTRAHLRLYYEGRLLARLAAVPIVVFEWWLATRTTADLVYSNVPSLALPNTANPPPLNPSGLMGLAQVATMTAVILWPMLLVRPTMTVLQHSGMCKPLAFQPLAVWANLIGQCADVVRNPGPEHIHVADVSIGLTIVRVRRARFLRGSVPLNWNRQIRAKAHAGRVAAALRRAEQQLDESPKEGAKELGGLTLQICDRYVDKRLGALLDEEQLNGYERSHELLRLCLSLACMGTVALVASAAHLPPPVAIAAAGIAAAVIHRNAFVTGLTVLVPFLPLLFTVK</sequence>
<feature type="transmembrane region" description="Helical" evidence="1">
    <location>
        <begin position="52"/>
        <end position="69"/>
    </location>
</feature>
<protein>
    <submittedName>
        <fullName evidence="2">Uncharacterized protein</fullName>
    </submittedName>
</protein>
<keyword evidence="1" id="KW-1133">Transmembrane helix</keyword>
<evidence type="ECO:0000313" key="2">
    <source>
        <dbReference type="EMBL" id="QES38251.1"/>
    </source>
</evidence>
<feature type="transmembrane region" description="Helical" evidence="1">
    <location>
        <begin position="260"/>
        <end position="280"/>
    </location>
</feature>
<feature type="transmembrane region" description="Helical" evidence="1">
    <location>
        <begin position="286"/>
        <end position="318"/>
    </location>
</feature>
<dbReference type="RefSeq" id="WP_150220442.1">
    <property type="nucleotide sequence ID" value="NZ_CP029192.1"/>
</dbReference>
<feature type="transmembrane region" description="Helical" evidence="1">
    <location>
        <begin position="100"/>
        <end position="120"/>
    </location>
</feature>